<protein>
    <submittedName>
        <fullName evidence="6">Acetyl-CoA hydrolase</fullName>
    </submittedName>
</protein>
<name>A0A0N4Z0Y2_PARTI</name>
<proteinExistence type="inferred from homology"/>
<evidence type="ECO:0000313" key="6">
    <source>
        <dbReference type="WBParaSite" id="PTRK_0000036100.1"/>
    </source>
</evidence>
<dbReference type="GO" id="GO:0005739">
    <property type="term" value="C:mitochondrion"/>
    <property type="evidence" value="ECO:0007669"/>
    <property type="project" value="TreeGrafter"/>
</dbReference>
<sequence length="479" mass="52065">MRFLSKVVSTSLRGVNSIHTTACATQRSTAGGPAPIERSYPITGKYPKIVSASEAVDVIKSGDSVFVHGIACTPTPLLDALCEAAKSKNLKHITLHHLHLEGPTPWLKEDVRDKIRSNSLFTGHNLRKGVNEGLVDFNSTFLHEVPLLFRRGAIKLNVALLQVSPPDSHGFCSLGTSVDTARAATQHADIIIAMSNKNMPRTFGDGIIHQSHIDYLVEAHDFPIHLRSAPEIGEREQKIGKIIAEQLVDDGATLQMGIGGIPDAALGAMKNHKDLGIHTEMFSDGVLDLVESNAITNRFKVTQPGRMTVSFVYGSRKLYDFLNDNPYIHFGDVATVNDPSIIRKNPKVTAINSCVEVDLTGQIVSDSIGSRLISGFGGQVDFIRAAALSNDGLGRPIIALPSTTKNGQSKIVPFLQEGGGVVTTRAHAHYIVTEYGVAEVWGKNMRQRSYELIKIAHPSARESLEKAAFERFKVMPSND</sequence>
<dbReference type="GO" id="GO:0008775">
    <property type="term" value="F:acetate CoA-transferase activity"/>
    <property type="evidence" value="ECO:0007669"/>
    <property type="project" value="InterPro"/>
</dbReference>
<feature type="domain" description="Acetyl-CoA hydrolase/transferase C-terminal" evidence="4">
    <location>
        <begin position="314"/>
        <end position="468"/>
    </location>
</feature>
<dbReference type="WBParaSite" id="PTRK_0000036100.1">
    <property type="protein sequence ID" value="PTRK_0000036100.1"/>
    <property type="gene ID" value="PTRK_0000036100"/>
</dbReference>
<dbReference type="InterPro" id="IPR003702">
    <property type="entry name" value="ActCoA_hydro_N"/>
</dbReference>
<dbReference type="InterPro" id="IPR037171">
    <property type="entry name" value="NagB/RpiA_transferase-like"/>
</dbReference>
<keyword evidence="5" id="KW-1185">Reference proteome</keyword>
<dbReference type="InterPro" id="IPR026888">
    <property type="entry name" value="AcetylCoA_hyd_C"/>
</dbReference>
<keyword evidence="2" id="KW-0808">Transferase</keyword>
<evidence type="ECO:0000313" key="5">
    <source>
        <dbReference type="Proteomes" id="UP000038045"/>
    </source>
</evidence>
<dbReference type="STRING" id="131310.A0A0N4Z0Y2"/>
<dbReference type="Gene3D" id="3.40.1080.20">
    <property type="entry name" value="Acetyl-CoA hydrolase/transferase C-terminal domain"/>
    <property type="match status" value="1"/>
</dbReference>
<dbReference type="PANTHER" id="PTHR21432">
    <property type="entry name" value="ACETYL-COA HYDROLASE-RELATED"/>
    <property type="match status" value="1"/>
</dbReference>
<comment type="similarity">
    <text evidence="1">Belongs to the acetyl-CoA hydrolase/transferase family.</text>
</comment>
<evidence type="ECO:0000259" key="4">
    <source>
        <dbReference type="Pfam" id="PF13336"/>
    </source>
</evidence>
<evidence type="ECO:0000256" key="1">
    <source>
        <dbReference type="ARBA" id="ARBA00009632"/>
    </source>
</evidence>
<dbReference type="AlphaFoldDB" id="A0A0N4Z0Y2"/>
<dbReference type="Gene3D" id="3.30.750.70">
    <property type="entry name" value="4-hydroxybutyrate coenzyme like domains"/>
    <property type="match status" value="1"/>
</dbReference>
<dbReference type="Pfam" id="PF02550">
    <property type="entry name" value="AcetylCoA_hydro"/>
    <property type="match status" value="1"/>
</dbReference>
<dbReference type="PANTHER" id="PTHR21432:SF20">
    <property type="entry name" value="ACETYL-COA HYDROLASE"/>
    <property type="match status" value="1"/>
</dbReference>
<dbReference type="InterPro" id="IPR046433">
    <property type="entry name" value="ActCoA_hydro"/>
</dbReference>
<reference evidence="6" key="1">
    <citation type="submission" date="2017-02" db="UniProtKB">
        <authorList>
            <consortium name="WormBaseParasite"/>
        </authorList>
    </citation>
    <scope>IDENTIFICATION</scope>
</reference>
<feature type="domain" description="Acetyl-CoA hydrolase/transferase N-terminal" evidence="3">
    <location>
        <begin position="49"/>
        <end position="224"/>
    </location>
</feature>
<organism evidence="5 6">
    <name type="scientific">Parastrongyloides trichosuri</name>
    <name type="common">Possum-specific nematode worm</name>
    <dbReference type="NCBI Taxonomy" id="131310"/>
    <lineage>
        <taxon>Eukaryota</taxon>
        <taxon>Metazoa</taxon>
        <taxon>Ecdysozoa</taxon>
        <taxon>Nematoda</taxon>
        <taxon>Chromadorea</taxon>
        <taxon>Rhabditida</taxon>
        <taxon>Tylenchina</taxon>
        <taxon>Panagrolaimomorpha</taxon>
        <taxon>Strongyloidoidea</taxon>
        <taxon>Strongyloididae</taxon>
        <taxon>Parastrongyloides</taxon>
    </lineage>
</organism>
<accession>A0A0N4Z0Y2</accession>
<dbReference type="GO" id="GO:0006083">
    <property type="term" value="P:acetate metabolic process"/>
    <property type="evidence" value="ECO:0007669"/>
    <property type="project" value="InterPro"/>
</dbReference>
<dbReference type="Pfam" id="PF13336">
    <property type="entry name" value="AcetylCoA_hyd_C"/>
    <property type="match status" value="1"/>
</dbReference>
<evidence type="ECO:0000256" key="2">
    <source>
        <dbReference type="ARBA" id="ARBA00022679"/>
    </source>
</evidence>
<evidence type="ECO:0000259" key="3">
    <source>
        <dbReference type="Pfam" id="PF02550"/>
    </source>
</evidence>
<dbReference type="Proteomes" id="UP000038045">
    <property type="component" value="Unplaced"/>
</dbReference>
<dbReference type="SUPFAM" id="SSF100950">
    <property type="entry name" value="NagB/RpiA/CoA transferase-like"/>
    <property type="match status" value="2"/>
</dbReference>
<dbReference type="Gene3D" id="3.40.1080.10">
    <property type="entry name" value="Glutaconate Coenzyme A-transferase"/>
    <property type="match status" value="1"/>
</dbReference>
<dbReference type="InterPro" id="IPR038460">
    <property type="entry name" value="AcetylCoA_hyd_C_sf"/>
</dbReference>